<dbReference type="InterPro" id="IPR036378">
    <property type="entry name" value="FAS1_dom_sf"/>
</dbReference>
<proteinExistence type="predicted"/>
<feature type="domain" description="FAS1" evidence="2">
    <location>
        <begin position="618"/>
        <end position="816"/>
    </location>
</feature>
<keyword evidence="1" id="KW-0732">Signal</keyword>
<reference evidence="3" key="1">
    <citation type="submission" date="2019-11" db="EMBL/GenBank/DDBJ databases">
        <authorList>
            <person name="Feng L."/>
        </authorList>
    </citation>
    <scope>NUCLEOTIDE SEQUENCE</scope>
    <source>
        <strain evidence="3">PclaraLFYP37</strain>
    </source>
</reference>
<gene>
    <name evidence="3" type="ORF">PCLFYP37_00170</name>
</gene>
<dbReference type="AlphaFoldDB" id="A0A6N3FQ55"/>
<dbReference type="SUPFAM" id="SSF82153">
    <property type="entry name" value="FAS1 domain"/>
    <property type="match status" value="2"/>
</dbReference>
<dbReference type="InterPro" id="IPR000782">
    <property type="entry name" value="FAS1_domain"/>
</dbReference>
<dbReference type="RefSeq" id="WP_412442360.1">
    <property type="nucleotide sequence ID" value="NZ_CACRUT010000023.1"/>
</dbReference>
<sequence length="830" mass="94068">MKFYKLLALLSVGVAGAFPTACTDKYEDMENHMPSWLNSNIYDYLSGRGDCTYYIRLIDDCGYTDAMKVSGSNTLFFSNDASFERFFQTNEMGYRSYEDLPYSFKMMLLKLGTIPYSQLLERLSLSDRGQVTFRRTTDFEVEDTIPVVDAEDLPDSKYFAPYRRAGKPIKLLSDATKWTLVQFFPDVMSGKHITDDDFSFVTGIPREADDASLFANKIIQKDIVCQNGYLHELADVLVPPENMAAYIRGNEKVSRFSRLMDRFACPVFYKRDAQGDSIFQTRYFNQSPAYSFTEYNGTNAPGLLYFDPGWNLYQPKGGNTSQPGYETDMGCMFVPTNEAMDRFFSPSGEGSDFFEAFGSWDKVPDNIAADFVANHQKYSFLSSLPSRFGDIKDEAGYEMEVSKENIVDKFVGRNGVVYVTDKVFTPLDYRTVMGPAKIDSLNSIFNQAMTDAQFVYYLRSLKSTYQFFVTPNEYMKDYVDPVAKSYASENYRCNLEFQLTPQNTVAAVPTRTSDGTVITDNNFPLGYNGTISSTSILKNRLEDILNCQTLVTESNEAFEAARAGGQEYFITKGYAPVRITQDNKISGAGNERPLTVSKIYNKENGNTYLIDGILQNTTTSIYDVLSSKDDFREFYDMCALLGIFVNNPTSSTVAPGRKVKFLNQYHYTVYVPTNEAIREAQAKGWIPTVGQIENEGDQSVRDSLENVMERFVRYHFQDNSVFIKGEKVENKAYLTSTINEASNKFYPVYVTNKDGNITLVDEADYGTGRVSARVVKTEGVYNLMTRDMTLNSGDKEKATTIEAYTYAVIHQIDDVLWFEQPKGENVKDQK</sequence>
<dbReference type="PANTHER" id="PTHR10900">
    <property type="entry name" value="PERIOSTIN-RELATED"/>
    <property type="match status" value="1"/>
</dbReference>
<dbReference type="EMBL" id="CACRUT010000023">
    <property type="protein sequence ID" value="VYU54322.1"/>
    <property type="molecule type" value="Genomic_DNA"/>
</dbReference>
<accession>A0A6N3FQ55</accession>
<protein>
    <submittedName>
        <fullName evidence="3">Fasciclin domain protein</fullName>
    </submittedName>
</protein>
<organism evidence="3">
    <name type="scientific">Paraprevotella clara</name>
    <dbReference type="NCBI Taxonomy" id="454154"/>
    <lineage>
        <taxon>Bacteria</taxon>
        <taxon>Pseudomonadati</taxon>
        <taxon>Bacteroidota</taxon>
        <taxon>Bacteroidia</taxon>
        <taxon>Bacteroidales</taxon>
        <taxon>Prevotellaceae</taxon>
        <taxon>Paraprevotella</taxon>
    </lineage>
</organism>
<dbReference type="PANTHER" id="PTHR10900:SF77">
    <property type="entry name" value="FI19380P1"/>
    <property type="match status" value="1"/>
</dbReference>
<feature type="signal peptide" evidence="1">
    <location>
        <begin position="1"/>
        <end position="17"/>
    </location>
</feature>
<evidence type="ECO:0000313" key="3">
    <source>
        <dbReference type="EMBL" id="VYU54322.1"/>
    </source>
</evidence>
<evidence type="ECO:0000259" key="2">
    <source>
        <dbReference type="PROSITE" id="PS50213"/>
    </source>
</evidence>
<dbReference type="InterPro" id="IPR050904">
    <property type="entry name" value="Adhesion/Biosynth-related"/>
</dbReference>
<dbReference type="PROSITE" id="PS50213">
    <property type="entry name" value="FAS1"/>
    <property type="match status" value="1"/>
</dbReference>
<name>A0A6N3FQ55_9BACT</name>
<evidence type="ECO:0000256" key="1">
    <source>
        <dbReference type="SAM" id="SignalP"/>
    </source>
</evidence>
<dbReference type="Gene3D" id="2.30.180.10">
    <property type="entry name" value="FAS1 domain"/>
    <property type="match status" value="2"/>
</dbReference>
<feature type="chain" id="PRO_5027084952" evidence="1">
    <location>
        <begin position="18"/>
        <end position="830"/>
    </location>
</feature>